<keyword evidence="3" id="KW-1185">Reference proteome</keyword>
<organism evidence="2 3">
    <name type="scientific">Polaribacter pacificus</name>
    <dbReference type="NCBI Taxonomy" id="1775173"/>
    <lineage>
        <taxon>Bacteria</taxon>
        <taxon>Pseudomonadati</taxon>
        <taxon>Bacteroidota</taxon>
        <taxon>Flavobacteriia</taxon>
        <taxon>Flavobacteriales</taxon>
        <taxon>Flavobacteriaceae</taxon>
    </lineage>
</organism>
<dbReference type="RefSeq" id="WP_188599217.1">
    <property type="nucleotide sequence ID" value="NZ_BMJW01000002.1"/>
</dbReference>
<dbReference type="CDD" id="cd03677">
    <property type="entry name" value="MM_CoA_mutase_beta"/>
    <property type="match status" value="1"/>
</dbReference>
<dbReference type="GO" id="GO:0016866">
    <property type="term" value="F:intramolecular transferase activity"/>
    <property type="evidence" value="ECO:0007669"/>
    <property type="project" value="InterPro"/>
</dbReference>
<dbReference type="Pfam" id="PF01642">
    <property type="entry name" value="MM_CoA_mutase"/>
    <property type="match status" value="1"/>
</dbReference>
<name>A0A917I1F5_9FLAO</name>
<dbReference type="GO" id="GO:0031419">
    <property type="term" value="F:cobalamin binding"/>
    <property type="evidence" value="ECO:0007669"/>
    <property type="project" value="InterPro"/>
</dbReference>
<dbReference type="InterPro" id="IPR016176">
    <property type="entry name" value="Cbl-dep_enz_cat"/>
</dbReference>
<protein>
    <submittedName>
        <fullName evidence="2">Methylmalonyl-CoA mutase</fullName>
    </submittedName>
</protein>
<evidence type="ECO:0000313" key="2">
    <source>
        <dbReference type="EMBL" id="GGH01518.1"/>
    </source>
</evidence>
<evidence type="ECO:0000259" key="1">
    <source>
        <dbReference type="Pfam" id="PF01642"/>
    </source>
</evidence>
<dbReference type="AlphaFoldDB" id="A0A917I1F5"/>
<accession>A0A917I1F5</accession>
<dbReference type="Proteomes" id="UP000633278">
    <property type="component" value="Unassembled WGS sequence"/>
</dbReference>
<dbReference type="PANTHER" id="PTHR48101:SF1">
    <property type="entry name" value="METHYLMALONYL-COA MUTASE, LARGE SUBUNIT"/>
    <property type="match status" value="1"/>
</dbReference>
<reference evidence="2" key="2">
    <citation type="submission" date="2020-09" db="EMBL/GenBank/DDBJ databases">
        <authorList>
            <person name="Sun Q."/>
            <person name="Zhou Y."/>
        </authorList>
    </citation>
    <scope>NUCLEOTIDE SEQUENCE</scope>
    <source>
        <strain evidence="2">CGMCC 1.15763</strain>
    </source>
</reference>
<feature type="domain" description="Methylmalonyl-CoA mutase alpha/beta chain catalytic" evidence="1">
    <location>
        <begin position="174"/>
        <end position="411"/>
    </location>
</feature>
<sequence length="449" mass="50562">MSTNLFEQFEATSAAAWKQKIQVDLKGDDYNESLLWKTDEGITVKPFYTKEDRTNAEFPMTPFDANICQSIYVDNEKIANQLAVDALNRGANSIEFKASKVFDPKTLLLGIDLQKTTLYFRLDWLDASFVNSLANFCNSKHCYFDIDIIAKLAASGNWFDSLNNDHSALESIVQNKSNSICINAGTYQNAGATSSQELAYALAHANEYLNYFGATSAAQFHFKFSVGGNYFFEIAKLRAFRMLWSALLNEHEAEQTEAHISCQPSLRNKTIYDYNVNMLRTTSECMSAILGGANTVLNTPYDLLFHKSNEFGERIARNQLLILQKECQLTNANTIADGAYYIESLSVQLAEKALAIFKTIETGGGFLRQLKQGTIQRKIEESALKEQDRFNNGSLVLIGSNKQENKTDLMKQDLALYPFVKTAHKKTLIAPIIAKRLAETYEKNRLDNE</sequence>
<dbReference type="InterPro" id="IPR006099">
    <property type="entry name" value="MeMalonylCoA_mutase_a/b_cat"/>
</dbReference>
<reference evidence="2" key="1">
    <citation type="journal article" date="2014" name="Int. J. Syst. Evol. Microbiol.">
        <title>Complete genome sequence of Corynebacterium casei LMG S-19264T (=DSM 44701T), isolated from a smear-ripened cheese.</title>
        <authorList>
            <consortium name="US DOE Joint Genome Institute (JGI-PGF)"/>
            <person name="Walter F."/>
            <person name="Albersmeier A."/>
            <person name="Kalinowski J."/>
            <person name="Ruckert C."/>
        </authorList>
    </citation>
    <scope>NUCLEOTIDE SEQUENCE</scope>
    <source>
        <strain evidence="2">CGMCC 1.15763</strain>
    </source>
</reference>
<dbReference type="Gene3D" id="3.20.20.240">
    <property type="entry name" value="Methylmalonyl-CoA mutase"/>
    <property type="match status" value="1"/>
</dbReference>
<dbReference type="PANTHER" id="PTHR48101">
    <property type="entry name" value="METHYLMALONYL-COA MUTASE, MITOCHONDRIAL-RELATED"/>
    <property type="match status" value="1"/>
</dbReference>
<evidence type="ECO:0000313" key="3">
    <source>
        <dbReference type="Proteomes" id="UP000633278"/>
    </source>
</evidence>
<proteinExistence type="predicted"/>
<dbReference type="EMBL" id="BMJW01000002">
    <property type="protein sequence ID" value="GGH01518.1"/>
    <property type="molecule type" value="Genomic_DNA"/>
</dbReference>
<comment type="caution">
    <text evidence="2">The sequence shown here is derived from an EMBL/GenBank/DDBJ whole genome shotgun (WGS) entry which is preliminary data.</text>
</comment>
<dbReference type="SUPFAM" id="SSF51703">
    <property type="entry name" value="Cobalamin (vitamin B12)-dependent enzymes"/>
    <property type="match status" value="1"/>
</dbReference>
<gene>
    <name evidence="2" type="primary">mutA</name>
    <name evidence="2" type="ORF">GCM10011416_20340</name>
</gene>